<keyword evidence="5 7" id="KW-0472">Membrane</keyword>
<protein>
    <submittedName>
        <fullName evidence="9">Glycosyl transferase family 2</fullName>
    </submittedName>
    <submittedName>
        <fullName evidence="8">LPLAT superfamily acyltransferase</fullName>
    </submittedName>
</protein>
<dbReference type="GO" id="GO:0009247">
    <property type="term" value="P:glycolipid biosynthetic process"/>
    <property type="evidence" value="ECO:0007669"/>
    <property type="project" value="UniProtKB-ARBA"/>
</dbReference>
<dbReference type="PANTHER" id="PTHR30606">
    <property type="entry name" value="LIPID A BIOSYNTHESIS LAUROYL ACYLTRANSFERASE"/>
    <property type="match status" value="1"/>
</dbReference>
<gene>
    <name evidence="8" type="ORF">EV680_11729</name>
    <name evidence="9" type="ORF">LVJ78_04880</name>
</gene>
<dbReference type="RefSeq" id="WP_132954090.1">
    <property type="nucleotide sequence ID" value="NZ_CALJUB010000215.1"/>
</dbReference>
<evidence type="ECO:0000256" key="4">
    <source>
        <dbReference type="ARBA" id="ARBA00022679"/>
    </source>
</evidence>
<dbReference type="EMBL" id="SLXE01000017">
    <property type="protein sequence ID" value="TCP04889.1"/>
    <property type="molecule type" value="Genomic_DNA"/>
</dbReference>
<evidence type="ECO:0000313" key="11">
    <source>
        <dbReference type="Proteomes" id="UP000829756"/>
    </source>
</evidence>
<accession>A0AAE9KHN5</accession>
<dbReference type="PIRSF" id="PIRSF028561">
    <property type="entry name" value="Ac_Trasf"/>
    <property type="match status" value="1"/>
</dbReference>
<comment type="subcellular location">
    <subcellularLocation>
        <location evidence="1">Cell inner membrane</location>
    </subcellularLocation>
</comment>
<evidence type="ECO:0000256" key="6">
    <source>
        <dbReference type="ARBA" id="ARBA00023315"/>
    </source>
</evidence>
<feature type="transmembrane region" description="Helical" evidence="7">
    <location>
        <begin position="30"/>
        <end position="50"/>
    </location>
</feature>
<keyword evidence="2" id="KW-1003">Cell membrane</keyword>
<reference evidence="9" key="3">
    <citation type="journal article" date="2022" name="Res Sq">
        <title>Evolution of multicellular longitudinally dividing oral cavity symbionts (Neisseriaceae).</title>
        <authorList>
            <person name="Nyongesa S."/>
            <person name="Weber P."/>
            <person name="Bernet E."/>
            <person name="Pullido F."/>
            <person name="Nieckarz M."/>
            <person name="Delaby M."/>
            <person name="Nieves C."/>
            <person name="Viehboeck T."/>
            <person name="Krause N."/>
            <person name="Rivera-Millot A."/>
            <person name="Nakamura A."/>
            <person name="Vischer N."/>
            <person name="VanNieuwenhze M."/>
            <person name="Brun Y."/>
            <person name="Cava F."/>
            <person name="Bulgheresi S."/>
            <person name="Veyrier F."/>
        </authorList>
    </citation>
    <scope>NUCLEOTIDE SEQUENCE</scope>
    <source>
        <strain evidence="9">1258/02</strain>
    </source>
</reference>
<evidence type="ECO:0000313" key="10">
    <source>
        <dbReference type="Proteomes" id="UP000294721"/>
    </source>
</evidence>
<dbReference type="PANTHER" id="PTHR30606:SF9">
    <property type="entry name" value="LIPID A BIOSYNTHESIS LAUROYLTRANSFERASE"/>
    <property type="match status" value="1"/>
</dbReference>
<evidence type="ECO:0000256" key="1">
    <source>
        <dbReference type="ARBA" id="ARBA00004533"/>
    </source>
</evidence>
<evidence type="ECO:0000313" key="9">
    <source>
        <dbReference type="EMBL" id="UOO80341.1"/>
    </source>
</evidence>
<proteinExistence type="predicted"/>
<evidence type="ECO:0000256" key="2">
    <source>
        <dbReference type="ARBA" id="ARBA00022475"/>
    </source>
</evidence>
<dbReference type="AlphaFoldDB" id="A0AAE9KHN5"/>
<dbReference type="EMBL" id="CP091507">
    <property type="protein sequence ID" value="UOO80341.1"/>
    <property type="molecule type" value="Genomic_DNA"/>
</dbReference>
<name>A0AAE9KHN5_9NEIS</name>
<keyword evidence="3" id="KW-0997">Cell inner membrane</keyword>
<keyword evidence="10" id="KW-1185">Reference proteome</keyword>
<dbReference type="Proteomes" id="UP000294721">
    <property type="component" value="Unassembled WGS sequence"/>
</dbReference>
<dbReference type="KEGG" id="usu:LVJ78_04880"/>
<evidence type="ECO:0000256" key="7">
    <source>
        <dbReference type="SAM" id="Phobius"/>
    </source>
</evidence>
<evidence type="ECO:0000313" key="8">
    <source>
        <dbReference type="EMBL" id="TCP04889.1"/>
    </source>
</evidence>
<keyword evidence="6 8" id="KW-0012">Acyltransferase</keyword>
<dbReference type="Pfam" id="PF03279">
    <property type="entry name" value="Lip_A_acyltrans"/>
    <property type="match status" value="1"/>
</dbReference>
<organism evidence="9 11">
    <name type="scientific">Uruburuella suis</name>
    <dbReference type="NCBI Taxonomy" id="252130"/>
    <lineage>
        <taxon>Bacteria</taxon>
        <taxon>Pseudomonadati</taxon>
        <taxon>Pseudomonadota</taxon>
        <taxon>Betaproteobacteria</taxon>
        <taxon>Neisseriales</taxon>
        <taxon>Neisseriaceae</taxon>
        <taxon>Uruburuella</taxon>
    </lineage>
</organism>
<evidence type="ECO:0000256" key="3">
    <source>
        <dbReference type="ARBA" id="ARBA00022519"/>
    </source>
</evidence>
<dbReference type="GO" id="GO:0016746">
    <property type="term" value="F:acyltransferase activity"/>
    <property type="evidence" value="ECO:0007669"/>
    <property type="project" value="UniProtKB-KW"/>
</dbReference>
<dbReference type="InterPro" id="IPR004960">
    <property type="entry name" value="LipA_acyltrans"/>
</dbReference>
<reference evidence="9" key="2">
    <citation type="submission" date="2021-12" db="EMBL/GenBank/DDBJ databases">
        <authorList>
            <person name="Veyrier F.J."/>
        </authorList>
    </citation>
    <scope>NUCLEOTIDE SEQUENCE</scope>
    <source>
        <strain evidence="9">1258/02</strain>
    </source>
</reference>
<dbReference type="InterPro" id="IPR014548">
    <property type="entry name" value="Ac_Trasf"/>
</dbReference>
<keyword evidence="4 9" id="KW-0808">Transferase</keyword>
<dbReference type="Proteomes" id="UP000829756">
    <property type="component" value="Chromosome"/>
</dbReference>
<reference evidence="8 10" key="1">
    <citation type="submission" date="2019-03" db="EMBL/GenBank/DDBJ databases">
        <title>Genomic Encyclopedia of Type Strains, Phase IV (KMG-IV): sequencing the most valuable type-strain genomes for metagenomic binning, comparative biology and taxonomic classification.</title>
        <authorList>
            <person name="Goeker M."/>
        </authorList>
    </citation>
    <scope>NUCLEOTIDE SEQUENCE [LARGE SCALE GENOMIC DNA]</scope>
    <source>
        <strain evidence="8 10">DSM 17474</strain>
    </source>
</reference>
<sequence>MTAKSNHWAAQQERGNRLLLGLTTLMVRHLPAFLMNPCIWFVVFYFYLTAPAPRRHIARYQARLAAAYPDAPLPRRWPVLKQFTAFGRAVCDRFAVWQRKIRYENLVLHDPDNVYADMDSPDGRGQIFVCSHVGNVEICRALVSHHQGFKLNVLVHSRHAQAFNEALIKAGADRIQLIQVSDLDAALMMELNARIEAGEWLAIAADRVPVRGEKTVEVDFLGAKAQLPQGAWLLAGLLKTQVHTLFCVQHQGRYHLKLRRFLNSTDWKRGERQAAVAAAAQAYADRLTEECAAAPLQWFNFYDFWNDYG</sequence>
<dbReference type="GO" id="GO:0005886">
    <property type="term" value="C:plasma membrane"/>
    <property type="evidence" value="ECO:0007669"/>
    <property type="project" value="UniProtKB-SubCell"/>
</dbReference>
<evidence type="ECO:0000256" key="5">
    <source>
        <dbReference type="ARBA" id="ARBA00023136"/>
    </source>
</evidence>
<keyword evidence="7" id="KW-1133">Transmembrane helix</keyword>
<keyword evidence="7" id="KW-0812">Transmembrane</keyword>